<protein>
    <recommendedName>
        <fullName evidence="4">WXG100 family type VII secretion target</fullName>
    </recommendedName>
</protein>
<dbReference type="InterPro" id="IPR036689">
    <property type="entry name" value="ESAT-6-like_sf"/>
</dbReference>
<keyword evidence="3" id="KW-1185">Reference proteome</keyword>
<accession>A0A1J0W121</accession>
<feature type="region of interest" description="Disordered" evidence="1">
    <location>
        <begin position="78"/>
        <end position="100"/>
    </location>
</feature>
<gene>
    <name evidence="2" type="ORF">BOX37_02520</name>
</gene>
<dbReference type="AlphaFoldDB" id="A0A1J0W121"/>
<evidence type="ECO:0000256" key="1">
    <source>
        <dbReference type="SAM" id="MobiDB-lite"/>
    </source>
</evidence>
<dbReference type="EMBL" id="CP018082">
    <property type="protein sequence ID" value="APE37966.1"/>
    <property type="molecule type" value="Genomic_DNA"/>
</dbReference>
<dbReference type="SUPFAM" id="SSF140453">
    <property type="entry name" value="EsxAB dimer-like"/>
    <property type="match status" value="1"/>
</dbReference>
<reference evidence="2" key="1">
    <citation type="submission" date="2016-11" db="EMBL/GenBank/DDBJ databases">
        <authorList>
            <person name="Jaros S."/>
            <person name="Januszkiewicz K."/>
            <person name="Wedrychowicz H."/>
        </authorList>
    </citation>
    <scope>NUCLEOTIDE SEQUENCE [LARGE SCALE GENOMIC DNA]</scope>
    <source>
        <strain evidence="2">Y48</strain>
    </source>
</reference>
<dbReference type="Proteomes" id="UP000183810">
    <property type="component" value="Chromosome"/>
</dbReference>
<evidence type="ECO:0008006" key="4">
    <source>
        <dbReference type="Google" id="ProtNLM"/>
    </source>
</evidence>
<dbReference type="InterPro" id="IPR010310">
    <property type="entry name" value="T7SS_ESAT-6-like"/>
</dbReference>
<proteinExistence type="predicted"/>
<evidence type="ECO:0000313" key="2">
    <source>
        <dbReference type="EMBL" id="APE37966.1"/>
    </source>
</evidence>
<sequence length="100" mass="10446">MPDEVTDAGTYVQQVAETLVNGLASLDVDVNSLLTSWKGTSADAYSDGWIEVKQGADTVLAALAAMAESLGVTSRVLNDQDTSRASQTSALTNSLDLPEL</sequence>
<organism evidence="2 3">
    <name type="scientific">Nocardia mangyaensis</name>
    <dbReference type="NCBI Taxonomy" id="2213200"/>
    <lineage>
        <taxon>Bacteria</taxon>
        <taxon>Bacillati</taxon>
        <taxon>Actinomycetota</taxon>
        <taxon>Actinomycetes</taxon>
        <taxon>Mycobacteriales</taxon>
        <taxon>Nocardiaceae</taxon>
        <taxon>Nocardia</taxon>
    </lineage>
</organism>
<evidence type="ECO:0000313" key="3">
    <source>
        <dbReference type="Proteomes" id="UP000183810"/>
    </source>
</evidence>
<dbReference type="Gene3D" id="1.10.287.1060">
    <property type="entry name" value="ESAT-6-like"/>
    <property type="match status" value="1"/>
</dbReference>
<name>A0A1J0W121_9NOCA</name>
<dbReference type="Pfam" id="PF06013">
    <property type="entry name" value="WXG100"/>
    <property type="match status" value="1"/>
</dbReference>
<dbReference type="KEGG" id="nsl:BOX37_02520"/>